<dbReference type="Proteomes" id="UP000277580">
    <property type="component" value="Unassembled WGS sequence"/>
</dbReference>
<name>A0A3N4KIC3_9PEZI</name>
<dbReference type="InParanoid" id="A0A3N4KIC3"/>
<dbReference type="AlphaFoldDB" id="A0A3N4KIC3"/>
<protein>
    <submittedName>
        <fullName evidence="1">Uncharacterized protein</fullName>
    </submittedName>
</protein>
<proteinExistence type="predicted"/>
<accession>A0A3N4KIC3</accession>
<organism evidence="1 2">
    <name type="scientific">Morchella conica CCBAS932</name>
    <dbReference type="NCBI Taxonomy" id="1392247"/>
    <lineage>
        <taxon>Eukaryota</taxon>
        <taxon>Fungi</taxon>
        <taxon>Dikarya</taxon>
        <taxon>Ascomycota</taxon>
        <taxon>Pezizomycotina</taxon>
        <taxon>Pezizomycetes</taxon>
        <taxon>Pezizales</taxon>
        <taxon>Morchellaceae</taxon>
        <taxon>Morchella</taxon>
    </lineage>
</organism>
<sequence>MAGNDTFDTTCSTQPHLNQPLIYTLGDVIRLGIPFVVISIRIRDIITNQFCRMSTVTVIST</sequence>
<evidence type="ECO:0000313" key="2">
    <source>
        <dbReference type="Proteomes" id="UP000277580"/>
    </source>
</evidence>
<reference evidence="1 2" key="1">
    <citation type="journal article" date="2018" name="Nat. Ecol. Evol.">
        <title>Pezizomycetes genomes reveal the molecular basis of ectomycorrhizal truffle lifestyle.</title>
        <authorList>
            <person name="Murat C."/>
            <person name="Payen T."/>
            <person name="Noel B."/>
            <person name="Kuo A."/>
            <person name="Morin E."/>
            <person name="Chen J."/>
            <person name="Kohler A."/>
            <person name="Krizsan K."/>
            <person name="Balestrini R."/>
            <person name="Da Silva C."/>
            <person name="Montanini B."/>
            <person name="Hainaut M."/>
            <person name="Levati E."/>
            <person name="Barry K.W."/>
            <person name="Belfiori B."/>
            <person name="Cichocki N."/>
            <person name="Clum A."/>
            <person name="Dockter R.B."/>
            <person name="Fauchery L."/>
            <person name="Guy J."/>
            <person name="Iotti M."/>
            <person name="Le Tacon F."/>
            <person name="Lindquist E.A."/>
            <person name="Lipzen A."/>
            <person name="Malagnac F."/>
            <person name="Mello A."/>
            <person name="Molinier V."/>
            <person name="Miyauchi S."/>
            <person name="Poulain J."/>
            <person name="Riccioni C."/>
            <person name="Rubini A."/>
            <person name="Sitrit Y."/>
            <person name="Splivallo R."/>
            <person name="Traeger S."/>
            <person name="Wang M."/>
            <person name="Zifcakova L."/>
            <person name="Wipf D."/>
            <person name="Zambonelli A."/>
            <person name="Paolocci F."/>
            <person name="Nowrousian M."/>
            <person name="Ottonello S."/>
            <person name="Baldrian P."/>
            <person name="Spatafora J.W."/>
            <person name="Henrissat B."/>
            <person name="Nagy L.G."/>
            <person name="Aury J.M."/>
            <person name="Wincker P."/>
            <person name="Grigoriev I.V."/>
            <person name="Bonfante P."/>
            <person name="Martin F.M."/>
        </authorList>
    </citation>
    <scope>NUCLEOTIDE SEQUENCE [LARGE SCALE GENOMIC DNA]</scope>
    <source>
        <strain evidence="1 2">CCBAS932</strain>
    </source>
</reference>
<dbReference type="EMBL" id="ML119144">
    <property type="protein sequence ID" value="RPB10260.1"/>
    <property type="molecule type" value="Genomic_DNA"/>
</dbReference>
<evidence type="ECO:0000313" key="1">
    <source>
        <dbReference type="EMBL" id="RPB10260.1"/>
    </source>
</evidence>
<keyword evidence="2" id="KW-1185">Reference proteome</keyword>
<gene>
    <name evidence="1" type="ORF">P167DRAFT_270068</name>
</gene>